<evidence type="ECO:0008006" key="2">
    <source>
        <dbReference type="Google" id="ProtNLM"/>
    </source>
</evidence>
<name>A0A0F9FF08_9ZZZZ</name>
<dbReference type="EMBL" id="LAZR01032864">
    <property type="protein sequence ID" value="KKL49707.1"/>
    <property type="molecule type" value="Genomic_DNA"/>
</dbReference>
<dbReference type="AlphaFoldDB" id="A0A0F9FF08"/>
<evidence type="ECO:0000313" key="1">
    <source>
        <dbReference type="EMBL" id="KKL49707.1"/>
    </source>
</evidence>
<reference evidence="1" key="1">
    <citation type="journal article" date="2015" name="Nature">
        <title>Complex archaea that bridge the gap between prokaryotes and eukaryotes.</title>
        <authorList>
            <person name="Spang A."/>
            <person name="Saw J.H."/>
            <person name="Jorgensen S.L."/>
            <person name="Zaremba-Niedzwiedzka K."/>
            <person name="Martijn J."/>
            <person name="Lind A.E."/>
            <person name="van Eijk R."/>
            <person name="Schleper C."/>
            <person name="Guy L."/>
            <person name="Ettema T.J."/>
        </authorList>
    </citation>
    <scope>NUCLEOTIDE SEQUENCE</scope>
</reference>
<gene>
    <name evidence="1" type="ORF">LCGC14_2312840</name>
</gene>
<protein>
    <recommendedName>
        <fullName evidence="2">Terminase large subunit gp17-like C-terminal domain-containing protein</fullName>
    </recommendedName>
</protein>
<organism evidence="1">
    <name type="scientific">marine sediment metagenome</name>
    <dbReference type="NCBI Taxonomy" id="412755"/>
    <lineage>
        <taxon>unclassified sequences</taxon>
        <taxon>metagenomes</taxon>
        <taxon>ecological metagenomes</taxon>
    </lineage>
</organism>
<feature type="non-terminal residue" evidence="1">
    <location>
        <position position="116"/>
    </location>
</feature>
<sequence>MSVHSDSIQELLGADSWRLTPATMAAAYADLRWIPAPHLLKVSHLVATALKRGRARILISFPPRHGKSELFSVNTPQWILEQNAAAKVMLTGYGLDLVTDFSRRVRDNILEHKDVF</sequence>
<proteinExistence type="predicted"/>
<comment type="caution">
    <text evidence="1">The sequence shown here is derived from an EMBL/GenBank/DDBJ whole genome shotgun (WGS) entry which is preliminary data.</text>
</comment>
<accession>A0A0F9FF08</accession>